<dbReference type="InterPro" id="IPR058094">
    <property type="entry name" value="Ig-like_OmpL47-like"/>
</dbReference>
<dbReference type="Gene3D" id="2.60.120.260">
    <property type="entry name" value="Galactose-binding domain-like"/>
    <property type="match status" value="1"/>
</dbReference>
<sequence>MKRRPISLVAAAVLTAGLLVTLEPAIAPAATAASSCPWVGSSASPAAKASAVLGQMTLDEKLSMTHGSSSAPGYAGSIAAIPRLCIPTLTLNDGGAGVVMGGTTAMPAPIASAATWDTNAQNEYGQVVGSEAKTKGIDVNLGPNVNLVRDPRGGRAFESAGEDPYLAGATATAYVKGVQSQGVMADLKHLVANDVEQNRNNADAVVDERTLNEIYYPAFKQAVQEGDAASIMAATSLLNGVHSNENATLLKDTAKQDWGFDGFVVTDWDGARSTVQAANAQLDLTMPTPGNFGQPLSDAVRKGEVPISVLNDKISRILTEEFQYGLFDNQTGSTSADATSAAHTKTAQDIAAEGTVLMKNNSNLLPLDPTSSQSIVVIGEPAKTAPVTGGGGSSHVPVAASAVSTIADSIAARVGSNGHVEYVGPWNITPFATADAGDSASNMLDGQAGTRWTSGTTQAPGQSLVVDMGAAQTIDQISMDSTTSAGDYAHGYEIYLSTDGTTWGSPVATGTGSTQLITASFATSSARYVKVIQTGTSSSWWSIAEFNVYHSDGSGGQVALSRGGLHVPGTTEKLSTVPTAEFTSVDGKPGLTAEYFNNLDLSGTPALTQIEPNIDDHYTQAPGPGVNAAGFSVRWTGFLTAPVTGTYTFSMANTGGVRMTLGGQSVFNDWAQYGPGTSAIHLVGGQKTPITVENYQPINSATGPVAGTPSSPPTNGSVTLGWQTPDVDAIAAAAAAAKTADVAVVVVNDDEMEDGDRQNLTLPGAQDDLVAAVAAANPKTVVVLNTGAPVLMPWLDSVSSVVESWYGGQANGAALASVLFGDVNPSGKLPQTWPASMSQMPTADATQYPGTVDVSTNTSTLDYSEGLDVGYRWYDAHNVTPLFPFGFGLSYTSFGFSDIAVGSPAADGSRKVTATVTNTGTSTGSEVAQLYLSYPTAAGEPPKTLKGFQRVTLAAGDSTPVTFTLTQSDLQIWDSTAHNWTITPGDYQIHVGDSSRDLPLTAGFTLDATAGNRSAVATAPGGLTPTKGNVVTTTLSTGGTQTLTNVKLGLDVPEGWTATAQTASTFDSAAPADKLTTTWLVTPPSSTLNQIFRVAATATADGGYQTSNGLQVTVGSIVTAKLTSTADMVQSGTPAAANLNLHNGGDADADVTYMLTGATGVTTSPATATVHVPAGGSVDVPFTLTAGSAAASASVDVALQVTIGGVAVPTDGASLTIPILFASLAQAFGNVGVGDHSNPGNANFDGAGFSYSKQGLAAVGVVPGQPIVHGGITYTWPAAADGAPDNVVASGQRIAINQAAKSVSILGAASNGNGTGTGTVVYTDGSSAPFTLALNNWTNSTLIPQDELVATSHEWNPKPGSGYPDALDVSLFSTTITLDPTKTVAYLALPSSSTSDQAGNQLHLFDLQVTPADGQAAASTTTATLSPAAVAVGGATTATVHVTGTGGTPTGTVTISEGTTTLSSKALSNGTANLSIGADLGVGTHVLTVSYPGDGKFKASTTTVTLTVGIAPTVRVVTTPAVPNTTGWYTGPVRLAVVATDPVDPNPMVQAQVDGADWAQISAPLQFTTDGTHTVRVQATNAAGITSAASTWSVKIDQLAPVSNVTFDDVARTLTFTAADGTSGVSRIEYQLPGGGWITTLGSVTVGNAAAVVNYRAIDKAGNIEATHQVSVPKVGVTLLDSSTVASLSKSSVVVGGTVAMTVKVGGSGATPSGTIRVTSGGVQVGQATLTGGRATLTIKGSTFRTGHYTLKVAYSGNAVYAASSDSVALTVTKAVSAIRITLSSARVAYGTTVRATVRVTAAGVTGTGLVTIKDGRTVIGVGRLAAGSVVVKLPTRLSVGTHTLTATYGGDPSVNTSVGTTKLVVVKAASTVKGQVTPTRITTTTKAKIAVTVTTRAPGTTPSGTVTVKVTSGSHAKATTTVHLTRGKATATLPRLAVGTYTVTLAYPGSTVLAPSTSKATVKVVR</sequence>
<dbReference type="STRING" id="1090615.SAMN04515671_1778"/>
<dbReference type="Pfam" id="PF14310">
    <property type="entry name" value="Fn3-like"/>
    <property type="match status" value="1"/>
</dbReference>
<proteinExistence type="inferred from homology"/>
<dbReference type="Pfam" id="PF01915">
    <property type="entry name" value="Glyco_hydro_3_C"/>
    <property type="match status" value="1"/>
</dbReference>
<dbReference type="Proteomes" id="UP000198741">
    <property type="component" value="Chromosome I"/>
</dbReference>
<dbReference type="GO" id="GO:0005975">
    <property type="term" value="P:carbohydrate metabolic process"/>
    <property type="evidence" value="ECO:0007669"/>
    <property type="project" value="InterPro"/>
</dbReference>
<dbReference type="SMART" id="SM00758">
    <property type="entry name" value="PA14"/>
    <property type="match status" value="1"/>
</dbReference>
<dbReference type="EMBL" id="LT629710">
    <property type="protein sequence ID" value="SDO70941.1"/>
    <property type="molecule type" value="Genomic_DNA"/>
</dbReference>
<comment type="similarity">
    <text evidence="1">Belongs to the glycosyl hydrolase 3 family.</text>
</comment>
<dbReference type="InterPro" id="IPR013783">
    <property type="entry name" value="Ig-like_fold"/>
</dbReference>
<dbReference type="SUPFAM" id="SSF49785">
    <property type="entry name" value="Galactose-binding domain-like"/>
    <property type="match status" value="1"/>
</dbReference>
<dbReference type="PANTHER" id="PTHR42715">
    <property type="entry name" value="BETA-GLUCOSIDASE"/>
    <property type="match status" value="1"/>
</dbReference>
<dbReference type="InterPro" id="IPR018905">
    <property type="entry name" value="A-galactase_NEW3"/>
</dbReference>
<dbReference type="Pfam" id="PF10633">
    <property type="entry name" value="NPCBM_assoc"/>
    <property type="match status" value="1"/>
</dbReference>
<reference evidence="6 7" key="1">
    <citation type="submission" date="2016-10" db="EMBL/GenBank/DDBJ databases">
        <authorList>
            <person name="de Groot N.N."/>
        </authorList>
    </citation>
    <scope>NUCLEOTIDE SEQUENCE [LARGE SCALE GENOMIC DNA]</scope>
    <source>
        <strain evidence="7">P4-7,KCTC 19426,CECT 7604</strain>
    </source>
</reference>
<evidence type="ECO:0000313" key="7">
    <source>
        <dbReference type="Proteomes" id="UP000198741"/>
    </source>
</evidence>
<dbReference type="InterPro" id="IPR050288">
    <property type="entry name" value="Cellulose_deg_GH3"/>
</dbReference>
<dbReference type="GO" id="GO:0004553">
    <property type="term" value="F:hydrolase activity, hydrolyzing O-glycosyl compounds"/>
    <property type="evidence" value="ECO:0007669"/>
    <property type="project" value="InterPro"/>
</dbReference>
<keyword evidence="3" id="KW-0732">Signal</keyword>
<dbReference type="InterPro" id="IPR017853">
    <property type="entry name" value="GH"/>
</dbReference>
<feature type="chain" id="PRO_5009250027" evidence="3">
    <location>
        <begin position="30"/>
        <end position="1967"/>
    </location>
</feature>
<organism evidence="6 7">
    <name type="scientific">Nakamurella panacisegetis</name>
    <dbReference type="NCBI Taxonomy" id="1090615"/>
    <lineage>
        <taxon>Bacteria</taxon>
        <taxon>Bacillati</taxon>
        <taxon>Actinomycetota</taxon>
        <taxon>Actinomycetes</taxon>
        <taxon>Nakamurellales</taxon>
        <taxon>Nakamurellaceae</taxon>
        <taxon>Nakamurella</taxon>
    </lineage>
</organism>
<dbReference type="PANTHER" id="PTHR42715:SF10">
    <property type="entry name" value="BETA-GLUCOSIDASE"/>
    <property type="match status" value="1"/>
</dbReference>
<dbReference type="SMART" id="SM01217">
    <property type="entry name" value="Fn3_like"/>
    <property type="match status" value="1"/>
</dbReference>
<evidence type="ECO:0000256" key="1">
    <source>
        <dbReference type="ARBA" id="ARBA00005336"/>
    </source>
</evidence>
<dbReference type="Pfam" id="PF16640">
    <property type="entry name" value="Big_3_5"/>
    <property type="match status" value="4"/>
</dbReference>
<protein>
    <submittedName>
        <fullName evidence="6">Beta-glucosidase</fullName>
    </submittedName>
</protein>
<evidence type="ECO:0000259" key="5">
    <source>
        <dbReference type="PROSITE" id="PS51820"/>
    </source>
</evidence>
<dbReference type="InterPro" id="IPR037524">
    <property type="entry name" value="PA14/GLEYA"/>
</dbReference>
<dbReference type="Gene3D" id="3.40.50.1700">
    <property type="entry name" value="Glycoside hydrolase family 3 C-terminal domain"/>
    <property type="match status" value="1"/>
</dbReference>
<name>A0A1H0LSB8_9ACTN</name>
<dbReference type="InterPro" id="IPR000421">
    <property type="entry name" value="FA58C"/>
</dbReference>
<feature type="signal peptide" evidence="3">
    <location>
        <begin position="1"/>
        <end position="29"/>
    </location>
</feature>
<evidence type="ECO:0000256" key="3">
    <source>
        <dbReference type="SAM" id="SignalP"/>
    </source>
</evidence>
<dbReference type="InterPro" id="IPR026891">
    <property type="entry name" value="Fn3-like"/>
</dbReference>
<feature type="domain" description="PA14" evidence="5">
    <location>
        <begin position="586"/>
        <end position="736"/>
    </location>
</feature>
<evidence type="ECO:0000256" key="2">
    <source>
        <dbReference type="ARBA" id="ARBA00022801"/>
    </source>
</evidence>
<dbReference type="PROSITE" id="PS50022">
    <property type="entry name" value="FA58C_3"/>
    <property type="match status" value="1"/>
</dbReference>
<dbReference type="PRINTS" id="PR00133">
    <property type="entry name" value="GLHYDRLASE3"/>
</dbReference>
<dbReference type="InterPro" id="IPR001764">
    <property type="entry name" value="Glyco_hydro_3_N"/>
</dbReference>
<dbReference type="NCBIfam" id="NF047446">
    <property type="entry name" value="barrel_OmpL47"/>
    <property type="match status" value="1"/>
</dbReference>
<dbReference type="RefSeq" id="WP_090475645.1">
    <property type="nucleotide sequence ID" value="NZ_LT629710.1"/>
</dbReference>
<dbReference type="Gene3D" id="3.20.20.300">
    <property type="entry name" value="Glycoside hydrolase, family 3, N-terminal domain"/>
    <property type="match status" value="1"/>
</dbReference>
<gene>
    <name evidence="6" type="ORF">SAMN04515671_1778</name>
</gene>
<dbReference type="InterPro" id="IPR011658">
    <property type="entry name" value="PA14_dom"/>
</dbReference>
<dbReference type="OrthoDB" id="176168at2"/>
<dbReference type="InterPro" id="IPR008979">
    <property type="entry name" value="Galactose-bd-like_sf"/>
</dbReference>
<accession>A0A1H0LSB8</accession>
<dbReference type="InterPro" id="IPR036881">
    <property type="entry name" value="Glyco_hydro_3_C_sf"/>
</dbReference>
<dbReference type="SUPFAM" id="SSF52279">
    <property type="entry name" value="Beta-D-glucan exohydrolase, C-terminal domain"/>
    <property type="match status" value="1"/>
</dbReference>
<dbReference type="InterPro" id="IPR002772">
    <property type="entry name" value="Glyco_hydro_3_C"/>
</dbReference>
<dbReference type="InterPro" id="IPR032109">
    <property type="entry name" value="Big_3_5"/>
</dbReference>
<keyword evidence="2" id="KW-0378">Hydrolase</keyword>
<keyword evidence="7" id="KW-1185">Reference proteome</keyword>
<dbReference type="Pfam" id="PF07691">
    <property type="entry name" value="PA14"/>
    <property type="match status" value="1"/>
</dbReference>
<dbReference type="PROSITE" id="PS51820">
    <property type="entry name" value="PA14"/>
    <property type="match status" value="1"/>
</dbReference>
<evidence type="ECO:0000313" key="6">
    <source>
        <dbReference type="EMBL" id="SDO70941.1"/>
    </source>
</evidence>
<dbReference type="SUPFAM" id="SSF51445">
    <property type="entry name" value="(Trans)glycosidases"/>
    <property type="match status" value="1"/>
</dbReference>
<feature type="domain" description="F5/8 type C" evidence="4">
    <location>
        <begin position="409"/>
        <end position="551"/>
    </location>
</feature>
<dbReference type="Gene3D" id="2.60.40.10">
    <property type="entry name" value="Immunoglobulins"/>
    <property type="match status" value="5"/>
</dbReference>
<dbReference type="InterPro" id="IPR036962">
    <property type="entry name" value="Glyco_hydro_3_N_sf"/>
</dbReference>
<evidence type="ECO:0000259" key="4">
    <source>
        <dbReference type="PROSITE" id="PS50022"/>
    </source>
</evidence>
<dbReference type="Pfam" id="PF00933">
    <property type="entry name" value="Glyco_hydro_3"/>
    <property type="match status" value="1"/>
</dbReference>